<evidence type="ECO:0000256" key="11">
    <source>
        <dbReference type="ARBA" id="ARBA00049524"/>
    </source>
</evidence>
<evidence type="ECO:0000313" key="14">
    <source>
        <dbReference type="Proteomes" id="UP000244803"/>
    </source>
</evidence>
<dbReference type="InterPro" id="IPR039949">
    <property type="entry name" value="NAA40"/>
</dbReference>
<gene>
    <name evidence="13" type="ORF">MACJ_001925</name>
</gene>
<dbReference type="Gene3D" id="3.40.630.30">
    <property type="match status" value="1"/>
</dbReference>
<comment type="subcellular location">
    <subcellularLocation>
        <location evidence="2">Cytoplasm</location>
    </subcellularLocation>
    <subcellularLocation>
        <location evidence="1">Nucleus</location>
    </subcellularLocation>
</comment>
<dbReference type="CDD" id="cd04301">
    <property type="entry name" value="NAT_SF"/>
    <property type="match status" value="1"/>
</dbReference>
<keyword evidence="7 13" id="KW-0808">Transferase</keyword>
<protein>
    <recommendedName>
        <fullName evidence="5">N-alpha-acetyltransferase 40</fullName>
        <ecNumber evidence="4">2.3.1.257</ecNumber>
    </recommendedName>
</protein>
<evidence type="ECO:0000259" key="12">
    <source>
        <dbReference type="PROSITE" id="PS51186"/>
    </source>
</evidence>
<feature type="domain" description="N-acetyltransferase" evidence="12">
    <location>
        <begin position="62"/>
        <end position="223"/>
    </location>
</feature>
<sequence>MNVDKCDVECIKKWKPYEQAFELTSKLLFKINGFSRSSQVKPSPNTPLYKYRHVIENLKIPLKLRLFKGNTTSPELMNHLFDLMKTNMKLLYDETNFYGGWDDRKKLAEMKYYKTHIIALFNYNSLIGFTSYRFIVMRECQDPTPALYIYELQIKESYRNNGLGKFLISVLELVALSVNCKKLMCTVLKSNERAVSFYMNKCDFVVDESDPDTEYKVLKLELKQL</sequence>
<dbReference type="PANTHER" id="PTHR20531:SF1">
    <property type="entry name" value="N-ALPHA-ACETYLTRANSFERASE 40"/>
    <property type="match status" value="1"/>
</dbReference>
<dbReference type="InterPro" id="IPR016181">
    <property type="entry name" value="Acyl_CoA_acyltransferase"/>
</dbReference>
<accession>A0A976QRX9</accession>
<dbReference type="EC" id="2.3.1.257" evidence="4"/>
<keyword evidence="8" id="KW-0539">Nucleus</keyword>
<evidence type="ECO:0000256" key="5">
    <source>
        <dbReference type="ARBA" id="ARBA00015043"/>
    </source>
</evidence>
<comment type="similarity">
    <text evidence="3">Belongs to the acetyltransferase family. NAA40 subfamily.</text>
</comment>
<organism evidence="13 14">
    <name type="scientific">Theileria orientalis</name>
    <dbReference type="NCBI Taxonomy" id="68886"/>
    <lineage>
        <taxon>Eukaryota</taxon>
        <taxon>Sar</taxon>
        <taxon>Alveolata</taxon>
        <taxon>Apicomplexa</taxon>
        <taxon>Aconoidasida</taxon>
        <taxon>Piroplasmida</taxon>
        <taxon>Theileriidae</taxon>
        <taxon>Theileria</taxon>
    </lineage>
</organism>
<name>A0A976QRX9_THEOR</name>
<evidence type="ECO:0000256" key="3">
    <source>
        <dbReference type="ARBA" id="ARBA00008870"/>
    </source>
</evidence>
<evidence type="ECO:0000256" key="9">
    <source>
        <dbReference type="ARBA" id="ARBA00023315"/>
    </source>
</evidence>
<dbReference type="SUPFAM" id="SSF55729">
    <property type="entry name" value="Acyl-CoA N-acyltransferases (Nat)"/>
    <property type="match status" value="1"/>
</dbReference>
<reference evidence="13" key="1">
    <citation type="submission" date="2022-07" db="EMBL/GenBank/DDBJ databases">
        <title>Evaluation of T. orientalis genome assembly methods using nanopore sequencing and analysis of variation between genomes.</title>
        <authorList>
            <person name="Yam J."/>
            <person name="Micallef M.L."/>
            <person name="Liu M."/>
            <person name="Djordjevic S.P."/>
            <person name="Bogema D.R."/>
            <person name="Jenkins C."/>
        </authorList>
    </citation>
    <scope>NUCLEOTIDE SEQUENCE</scope>
    <source>
        <strain evidence="13">Fish Creek</strain>
    </source>
</reference>
<evidence type="ECO:0000256" key="1">
    <source>
        <dbReference type="ARBA" id="ARBA00004123"/>
    </source>
</evidence>
<evidence type="ECO:0000256" key="4">
    <source>
        <dbReference type="ARBA" id="ARBA00012950"/>
    </source>
</evidence>
<comment type="catalytic activity">
    <reaction evidence="11">
        <text>N-terminal L-seryl-[histone H4] + acetyl-CoA = N-terminal N(alpha)-acetyl-L-seryl-[histone H4] + CoA + H(+)</text>
        <dbReference type="Rhea" id="RHEA:50596"/>
        <dbReference type="Rhea" id="RHEA-COMP:12740"/>
        <dbReference type="Rhea" id="RHEA-COMP:12743"/>
        <dbReference type="ChEBI" id="CHEBI:15378"/>
        <dbReference type="ChEBI" id="CHEBI:57287"/>
        <dbReference type="ChEBI" id="CHEBI:57288"/>
        <dbReference type="ChEBI" id="CHEBI:64738"/>
        <dbReference type="ChEBI" id="CHEBI:83690"/>
        <dbReference type="EC" id="2.3.1.257"/>
    </reaction>
</comment>
<evidence type="ECO:0000313" key="13">
    <source>
        <dbReference type="EMBL" id="UKJ88681.1"/>
    </source>
</evidence>
<dbReference type="OrthoDB" id="424551at2759"/>
<keyword evidence="6" id="KW-0963">Cytoplasm</keyword>
<dbReference type="EMBL" id="CP056066">
    <property type="protein sequence ID" value="UKJ88681.1"/>
    <property type="molecule type" value="Genomic_DNA"/>
</dbReference>
<keyword evidence="9 13" id="KW-0012">Acyltransferase</keyword>
<proteinExistence type="inferred from homology"/>
<evidence type="ECO:0000256" key="7">
    <source>
        <dbReference type="ARBA" id="ARBA00022679"/>
    </source>
</evidence>
<dbReference type="Pfam" id="PF00583">
    <property type="entry name" value="Acetyltransf_1"/>
    <property type="match status" value="1"/>
</dbReference>
<dbReference type="GO" id="GO:0043998">
    <property type="term" value="F:histone H2A acetyltransferase activity"/>
    <property type="evidence" value="ECO:0007669"/>
    <property type="project" value="InterPro"/>
</dbReference>
<dbReference type="InterPro" id="IPR000182">
    <property type="entry name" value="GNAT_dom"/>
</dbReference>
<dbReference type="GO" id="GO:1990189">
    <property type="term" value="F:protein N-terminal-serine acetyltransferase activity"/>
    <property type="evidence" value="ECO:0007669"/>
    <property type="project" value="UniProtKB-EC"/>
</dbReference>
<dbReference type="PROSITE" id="PS51186">
    <property type="entry name" value="GNAT"/>
    <property type="match status" value="1"/>
</dbReference>
<comment type="catalytic activity">
    <reaction evidence="10">
        <text>N-terminal L-seryl-[histone H2A] + acetyl-CoA = N-terminal N(alpha)-acetyl-L-seryl-[histone H2A] + CoA + H(+)</text>
        <dbReference type="Rhea" id="RHEA:50600"/>
        <dbReference type="Rhea" id="RHEA-COMP:12742"/>
        <dbReference type="Rhea" id="RHEA-COMP:12744"/>
        <dbReference type="ChEBI" id="CHEBI:15378"/>
        <dbReference type="ChEBI" id="CHEBI:57287"/>
        <dbReference type="ChEBI" id="CHEBI:57288"/>
        <dbReference type="ChEBI" id="CHEBI:64738"/>
        <dbReference type="ChEBI" id="CHEBI:83690"/>
        <dbReference type="EC" id="2.3.1.257"/>
    </reaction>
</comment>
<dbReference type="AlphaFoldDB" id="A0A976QRX9"/>
<dbReference type="GO" id="GO:0005737">
    <property type="term" value="C:cytoplasm"/>
    <property type="evidence" value="ECO:0007669"/>
    <property type="project" value="UniProtKB-SubCell"/>
</dbReference>
<dbReference type="GO" id="GO:0005634">
    <property type="term" value="C:nucleus"/>
    <property type="evidence" value="ECO:0007669"/>
    <property type="project" value="UniProtKB-SubCell"/>
</dbReference>
<evidence type="ECO:0000256" key="6">
    <source>
        <dbReference type="ARBA" id="ARBA00022490"/>
    </source>
</evidence>
<evidence type="ECO:0000256" key="2">
    <source>
        <dbReference type="ARBA" id="ARBA00004496"/>
    </source>
</evidence>
<dbReference type="Proteomes" id="UP000244803">
    <property type="component" value="Chromosome 3"/>
</dbReference>
<dbReference type="GO" id="GO:0010485">
    <property type="term" value="F:histone H4 acetyltransferase activity"/>
    <property type="evidence" value="ECO:0007669"/>
    <property type="project" value="InterPro"/>
</dbReference>
<evidence type="ECO:0000256" key="10">
    <source>
        <dbReference type="ARBA" id="ARBA00047821"/>
    </source>
</evidence>
<dbReference type="PANTHER" id="PTHR20531">
    <property type="entry name" value="N-ALPHA-ACETYLTRANSFERASE 40"/>
    <property type="match status" value="1"/>
</dbReference>
<evidence type="ECO:0000256" key="8">
    <source>
        <dbReference type="ARBA" id="ARBA00023242"/>
    </source>
</evidence>